<dbReference type="OrthoDB" id="3980930at2759"/>
<feature type="compositionally biased region" description="Acidic residues" evidence="7">
    <location>
        <begin position="597"/>
        <end position="632"/>
    </location>
</feature>
<dbReference type="GO" id="GO:0032366">
    <property type="term" value="P:intracellular sterol transport"/>
    <property type="evidence" value="ECO:0007669"/>
    <property type="project" value="TreeGrafter"/>
</dbReference>
<feature type="compositionally biased region" description="Polar residues" evidence="7">
    <location>
        <begin position="428"/>
        <end position="439"/>
    </location>
</feature>
<feature type="region of interest" description="Disordered" evidence="7">
    <location>
        <begin position="235"/>
        <end position="291"/>
    </location>
</feature>
<keyword evidence="11" id="KW-1185">Reference proteome</keyword>
<dbReference type="GO" id="GO:0032934">
    <property type="term" value="F:sterol binding"/>
    <property type="evidence" value="ECO:0007669"/>
    <property type="project" value="TreeGrafter"/>
</dbReference>
<evidence type="ECO:0000313" key="10">
    <source>
        <dbReference type="EMBL" id="KAH3674353.1"/>
    </source>
</evidence>
<evidence type="ECO:0000256" key="6">
    <source>
        <dbReference type="SAM" id="Coils"/>
    </source>
</evidence>
<evidence type="ECO:0000256" key="8">
    <source>
        <dbReference type="SAM" id="Phobius"/>
    </source>
</evidence>
<keyword evidence="4 8" id="KW-1133">Transmembrane helix</keyword>
<feature type="domain" description="VASt" evidence="9">
    <location>
        <begin position="861"/>
        <end position="1027"/>
    </location>
</feature>
<dbReference type="InterPro" id="IPR004182">
    <property type="entry name" value="GRAM"/>
</dbReference>
<keyword evidence="6" id="KW-0175">Coiled coil</keyword>
<name>A0A9P8PL74_9ASCO</name>
<dbReference type="GO" id="GO:0032541">
    <property type="term" value="C:cortical endoplasmic reticulum"/>
    <property type="evidence" value="ECO:0007669"/>
    <property type="project" value="TreeGrafter"/>
</dbReference>
<feature type="compositionally biased region" description="Low complexity" evidence="7">
    <location>
        <begin position="236"/>
        <end position="272"/>
    </location>
</feature>
<dbReference type="Gene3D" id="2.30.29.30">
    <property type="entry name" value="Pleckstrin-homology domain (PH domain)/Phosphotyrosine-binding domain (PTB)"/>
    <property type="match status" value="1"/>
</dbReference>
<dbReference type="GO" id="GO:0005789">
    <property type="term" value="C:endoplasmic reticulum membrane"/>
    <property type="evidence" value="ECO:0007669"/>
    <property type="project" value="TreeGrafter"/>
</dbReference>
<feature type="compositionally biased region" description="Polar residues" evidence="7">
    <location>
        <begin position="201"/>
        <end position="216"/>
    </location>
</feature>
<evidence type="ECO:0000256" key="2">
    <source>
        <dbReference type="ARBA" id="ARBA00006582"/>
    </source>
</evidence>
<dbReference type="SMART" id="SM00568">
    <property type="entry name" value="GRAM"/>
    <property type="match status" value="1"/>
</dbReference>
<dbReference type="InterPro" id="IPR031968">
    <property type="entry name" value="VASt"/>
</dbReference>
<feature type="region of interest" description="Disordered" evidence="7">
    <location>
        <begin position="824"/>
        <end position="859"/>
    </location>
</feature>
<evidence type="ECO:0000256" key="5">
    <source>
        <dbReference type="ARBA" id="ARBA00023136"/>
    </source>
</evidence>
<feature type="transmembrane region" description="Helical" evidence="8">
    <location>
        <begin position="1067"/>
        <end position="1086"/>
    </location>
</feature>
<evidence type="ECO:0000256" key="1">
    <source>
        <dbReference type="ARBA" id="ARBA00004167"/>
    </source>
</evidence>
<feature type="compositionally biased region" description="Basic and acidic residues" evidence="7">
    <location>
        <begin position="645"/>
        <end position="659"/>
    </location>
</feature>
<comment type="caution">
    <text evidence="10">The sequence shown here is derived from an EMBL/GenBank/DDBJ whole genome shotgun (WGS) entry which is preliminary data.</text>
</comment>
<feature type="region of interest" description="Disordered" evidence="7">
    <location>
        <begin position="587"/>
        <end position="659"/>
    </location>
</feature>
<feature type="coiled-coil region" evidence="6">
    <location>
        <begin position="1155"/>
        <end position="1182"/>
    </location>
</feature>
<dbReference type="GO" id="GO:0005886">
    <property type="term" value="C:plasma membrane"/>
    <property type="evidence" value="ECO:0007669"/>
    <property type="project" value="TreeGrafter"/>
</dbReference>
<dbReference type="Pfam" id="PF02893">
    <property type="entry name" value="GRAM"/>
    <property type="match status" value="1"/>
</dbReference>
<feature type="region of interest" description="Disordered" evidence="7">
    <location>
        <begin position="201"/>
        <end position="223"/>
    </location>
</feature>
<gene>
    <name evidence="10" type="ORF">WICMUC_003379</name>
</gene>
<dbReference type="GO" id="GO:0140268">
    <property type="term" value="C:endoplasmic reticulum-plasma membrane contact site"/>
    <property type="evidence" value="ECO:0007669"/>
    <property type="project" value="TreeGrafter"/>
</dbReference>
<feature type="region of interest" description="Disordered" evidence="7">
    <location>
        <begin position="1"/>
        <end position="53"/>
    </location>
</feature>
<evidence type="ECO:0000256" key="4">
    <source>
        <dbReference type="ARBA" id="ARBA00022989"/>
    </source>
</evidence>
<dbReference type="EMBL" id="JAEUBF010000877">
    <property type="protein sequence ID" value="KAH3674353.1"/>
    <property type="molecule type" value="Genomic_DNA"/>
</dbReference>
<comment type="similarity">
    <text evidence="2">Belongs to the YSP2 family.</text>
</comment>
<dbReference type="PANTHER" id="PTHR23319">
    <property type="entry name" value="GRAM DOMAIN CONTAINING 1B, ISOFORM E"/>
    <property type="match status" value="1"/>
</dbReference>
<evidence type="ECO:0000256" key="7">
    <source>
        <dbReference type="SAM" id="MobiDB-lite"/>
    </source>
</evidence>
<evidence type="ECO:0000259" key="9">
    <source>
        <dbReference type="PROSITE" id="PS51778"/>
    </source>
</evidence>
<protein>
    <recommendedName>
        <fullName evidence="9">VASt domain-containing protein</fullName>
    </recommendedName>
</protein>
<reference evidence="10" key="2">
    <citation type="submission" date="2021-01" db="EMBL/GenBank/DDBJ databases">
        <authorList>
            <person name="Schikora-Tamarit M.A."/>
        </authorList>
    </citation>
    <scope>NUCLEOTIDE SEQUENCE</scope>
    <source>
        <strain evidence="10">CBS6341</strain>
    </source>
</reference>
<feature type="compositionally biased region" description="Basic residues" evidence="7">
    <location>
        <begin position="8"/>
        <end position="17"/>
    </location>
</feature>
<dbReference type="CDD" id="cd13220">
    <property type="entry name" value="PH-GRAM_GRAMDC"/>
    <property type="match status" value="1"/>
</dbReference>
<sequence>MSFLKNRLTPKGKKQHKDRNQVVGTSTPKSINSTKSNLKSNHTPSNSLNIPPKINIQRNSKVYVDDGLHVLTPDIVSIRSKRREGSSDVSVFNPFKKQHGEELDNRIEGLEDTNKNEWSSIDQGNSPNTFLEPHKVHDNDSFISNNSMAINNDIRGSKKSIALEEHLAKQESTIPNDNHGLLSTIVNAAHNAATHIISNKSNDMISHPPAQQQKSSTPDHNDTSFIQHLDSLLFGQQQQQQEQQQQQQQLPQLPLQQQQQQQLQRQINQNNEQDLDGTNTPDSTNHTKSIAREIYFEPIRKKNISTMGKGELRLDDFTDIQNQFQSHIPTAQHSPELNPITIDDKKIIPQVDIVQPTPIPVNSPTKLTFTNSDRELVGSRPYATPSQRIVDGSKSFTEGVDSNRSTSPSGIIKRALSPISSRQRRKSVSSLNGDSNLNMLTDDDLSRSTSNPSIFELTNINYSNEKRNNELHNIFKNLSKNERLIDDFGCAYQKDILIQGRLYLTDRHILFKSNILGWITNIVIPLKEIVRLEKKTTAGVFRNGISIQTLHSKHGFASFISRDSTFDLITNIWNQLIRSSIDPDEFSRDERINESASSDEDDDFDQREEEEDGYSSDELDEEDLDDTLEDEHDSNNSIGGPLKHSATEPDHKEVTGETKITETIIDGPLTKVYLALFGDDTTKLKNILLKQNNKDLSEITGFSGTEGTKKREYQYVKPLSGPVGPKETLCEVIETLDHFDLNKFVQVTQSTKSPDVPSGNSFTVITTIYLSWGPNNSTKISVYTYVNWTGKSWIKSAIESGTISGQKDSLKVLTDELRSQFATVDQKRAKSSDEEEEGEVNLPTVGPGTHPPTSNDYKSKNGDVVITEESFNAPLGTVYSLLFGSDTSYLKSILTAQKNFDISTLSEFKDKKRNYNYIKPLNSSVGPKQTKCEITETIETSNFDKNVLVLQKTATPDVPSGNSFTTDTSFYLSWGKNNSTKLFVVTFMNWTGKSWLKGPIEKGAIDGQKEAIGILVREIKSILSTNGKKKKKVKVKKRPTIKTEESEFYKELTKNRKDYEFLSFLKIPYASSFFLFFIVTILLWIVGKFHVPTQDNGIVTGINKIDIDGKTYIIMPALEDLTKIETLRDEAGFEIWDWINERSGARPKRAKDSHDQQLQELLTIMERKANTLRNQLENISNNPNH</sequence>
<feature type="region of interest" description="Disordered" evidence="7">
    <location>
        <begin position="82"/>
        <end position="102"/>
    </location>
</feature>
<dbReference type="PROSITE" id="PS51778">
    <property type="entry name" value="VAST"/>
    <property type="match status" value="2"/>
</dbReference>
<dbReference type="Pfam" id="PF16016">
    <property type="entry name" value="VASt"/>
    <property type="match status" value="2"/>
</dbReference>
<dbReference type="GO" id="GO:0005739">
    <property type="term" value="C:mitochondrion"/>
    <property type="evidence" value="ECO:0007669"/>
    <property type="project" value="TreeGrafter"/>
</dbReference>
<dbReference type="PANTHER" id="PTHR23319:SF36">
    <property type="entry name" value="MEMBRANE-ANCHORED LIPID-BINDING PROTEIN LAM4-RELATED"/>
    <property type="match status" value="1"/>
</dbReference>
<organism evidence="10 11">
    <name type="scientific">Wickerhamomyces mucosus</name>
    <dbReference type="NCBI Taxonomy" id="1378264"/>
    <lineage>
        <taxon>Eukaryota</taxon>
        <taxon>Fungi</taxon>
        <taxon>Dikarya</taxon>
        <taxon>Ascomycota</taxon>
        <taxon>Saccharomycotina</taxon>
        <taxon>Saccharomycetes</taxon>
        <taxon>Phaffomycetales</taxon>
        <taxon>Wickerhamomycetaceae</taxon>
        <taxon>Wickerhamomyces</taxon>
    </lineage>
</organism>
<evidence type="ECO:0000313" key="11">
    <source>
        <dbReference type="Proteomes" id="UP000769528"/>
    </source>
</evidence>
<reference evidence="10" key="1">
    <citation type="journal article" date="2021" name="Open Biol.">
        <title>Shared evolutionary footprints suggest mitochondrial oxidative damage underlies multiple complex I losses in fungi.</title>
        <authorList>
            <person name="Schikora-Tamarit M.A."/>
            <person name="Marcet-Houben M."/>
            <person name="Nosek J."/>
            <person name="Gabaldon T."/>
        </authorList>
    </citation>
    <scope>NUCLEOTIDE SEQUENCE</scope>
    <source>
        <strain evidence="10">CBS6341</strain>
    </source>
</reference>
<keyword evidence="3 8" id="KW-0812">Transmembrane</keyword>
<comment type="subcellular location">
    <subcellularLocation>
        <location evidence="1">Membrane</location>
        <topology evidence="1">Single-pass membrane protein</topology>
    </subcellularLocation>
</comment>
<proteinExistence type="inferred from homology"/>
<dbReference type="Proteomes" id="UP000769528">
    <property type="component" value="Unassembled WGS sequence"/>
</dbReference>
<evidence type="ECO:0000256" key="3">
    <source>
        <dbReference type="ARBA" id="ARBA00022692"/>
    </source>
</evidence>
<accession>A0A9P8PL74</accession>
<dbReference type="InterPro" id="IPR051482">
    <property type="entry name" value="Cholesterol_transport"/>
</dbReference>
<dbReference type="AlphaFoldDB" id="A0A9P8PL74"/>
<feature type="compositionally biased region" description="Polar residues" evidence="7">
    <location>
        <begin position="22"/>
        <end position="49"/>
    </location>
</feature>
<feature type="compositionally biased region" description="Polar residues" evidence="7">
    <location>
        <begin position="276"/>
        <end position="288"/>
    </location>
</feature>
<dbReference type="InterPro" id="IPR011993">
    <property type="entry name" value="PH-like_dom_sf"/>
</dbReference>
<dbReference type="GO" id="GO:0120015">
    <property type="term" value="F:sterol transfer activity"/>
    <property type="evidence" value="ECO:0007669"/>
    <property type="project" value="TreeGrafter"/>
</dbReference>
<feature type="region of interest" description="Disordered" evidence="7">
    <location>
        <begin position="418"/>
        <end position="448"/>
    </location>
</feature>
<feature type="domain" description="VASt" evidence="9">
    <location>
        <begin position="656"/>
        <end position="825"/>
    </location>
</feature>
<keyword evidence="5 8" id="KW-0472">Membrane</keyword>